<dbReference type="AlphaFoldDB" id="A0A3P6QEV7"/>
<evidence type="ECO:0008006" key="10">
    <source>
        <dbReference type="Google" id="ProtNLM"/>
    </source>
</evidence>
<accession>A0A3P6QEV7</accession>
<feature type="chain" id="PRO_5018113868" description="Secreted protein" evidence="7">
    <location>
        <begin position="20"/>
        <end position="67"/>
    </location>
</feature>
<dbReference type="Pfam" id="PF10268">
    <property type="entry name" value="Tmemb_161AB"/>
    <property type="match status" value="1"/>
</dbReference>
<gene>
    <name evidence="8" type="ORF">GPUH_LOCUS4760</name>
</gene>
<dbReference type="Proteomes" id="UP000271098">
    <property type="component" value="Unassembled WGS sequence"/>
</dbReference>
<evidence type="ECO:0000313" key="8">
    <source>
        <dbReference type="EMBL" id="VDK47169.1"/>
    </source>
</evidence>
<evidence type="ECO:0000256" key="7">
    <source>
        <dbReference type="SAM" id="SignalP"/>
    </source>
</evidence>
<evidence type="ECO:0000256" key="3">
    <source>
        <dbReference type="ARBA" id="ARBA00022692"/>
    </source>
</evidence>
<evidence type="ECO:0000256" key="5">
    <source>
        <dbReference type="ARBA" id="ARBA00023136"/>
    </source>
</evidence>
<comment type="subcellular location">
    <subcellularLocation>
        <location evidence="1">Membrane</location>
        <topology evidence="1">Multi-pass membrane protein</topology>
    </subcellularLocation>
</comment>
<evidence type="ECO:0000256" key="6">
    <source>
        <dbReference type="ARBA" id="ARBA00023180"/>
    </source>
</evidence>
<dbReference type="InterPro" id="IPR019395">
    <property type="entry name" value="Transmembrane_161A/B"/>
</dbReference>
<dbReference type="GO" id="GO:0016020">
    <property type="term" value="C:membrane"/>
    <property type="evidence" value="ECO:0007669"/>
    <property type="project" value="UniProtKB-SubCell"/>
</dbReference>
<sequence length="67" mass="7687">MLGCHILASLFIFYFCTKARQYCSLIELILCGRLHRYLAPSASALKQALQSQFAASSTRNRKRRHIL</sequence>
<proteinExistence type="inferred from homology"/>
<evidence type="ECO:0000313" key="9">
    <source>
        <dbReference type="Proteomes" id="UP000271098"/>
    </source>
</evidence>
<keyword evidence="9" id="KW-1185">Reference proteome</keyword>
<name>A0A3P6QEV7_9BILA</name>
<keyword evidence="6" id="KW-0325">Glycoprotein</keyword>
<dbReference type="OrthoDB" id="784140at2759"/>
<protein>
    <recommendedName>
        <fullName evidence="10">Secreted protein</fullName>
    </recommendedName>
</protein>
<evidence type="ECO:0000256" key="2">
    <source>
        <dbReference type="ARBA" id="ARBA00009706"/>
    </source>
</evidence>
<keyword evidence="4" id="KW-1133">Transmembrane helix</keyword>
<keyword evidence="3" id="KW-0812">Transmembrane</keyword>
<dbReference type="EMBL" id="UYRT01009346">
    <property type="protein sequence ID" value="VDK47169.1"/>
    <property type="molecule type" value="Genomic_DNA"/>
</dbReference>
<evidence type="ECO:0000256" key="4">
    <source>
        <dbReference type="ARBA" id="ARBA00022989"/>
    </source>
</evidence>
<comment type="similarity">
    <text evidence="2">Belongs to the TMEM161 family.</text>
</comment>
<keyword evidence="5" id="KW-0472">Membrane</keyword>
<feature type="signal peptide" evidence="7">
    <location>
        <begin position="1"/>
        <end position="19"/>
    </location>
</feature>
<keyword evidence="7" id="KW-0732">Signal</keyword>
<reference evidence="8 9" key="1">
    <citation type="submission" date="2018-11" db="EMBL/GenBank/DDBJ databases">
        <authorList>
            <consortium name="Pathogen Informatics"/>
        </authorList>
    </citation>
    <scope>NUCLEOTIDE SEQUENCE [LARGE SCALE GENOMIC DNA]</scope>
</reference>
<organism evidence="8 9">
    <name type="scientific">Gongylonema pulchrum</name>
    <dbReference type="NCBI Taxonomy" id="637853"/>
    <lineage>
        <taxon>Eukaryota</taxon>
        <taxon>Metazoa</taxon>
        <taxon>Ecdysozoa</taxon>
        <taxon>Nematoda</taxon>
        <taxon>Chromadorea</taxon>
        <taxon>Rhabditida</taxon>
        <taxon>Spirurina</taxon>
        <taxon>Spiruromorpha</taxon>
        <taxon>Spiruroidea</taxon>
        <taxon>Gongylonematidae</taxon>
        <taxon>Gongylonema</taxon>
    </lineage>
</organism>
<evidence type="ECO:0000256" key="1">
    <source>
        <dbReference type="ARBA" id="ARBA00004141"/>
    </source>
</evidence>